<keyword evidence="4" id="KW-0479">Metal-binding</keyword>
<dbReference type="GO" id="GO:0005829">
    <property type="term" value="C:cytosol"/>
    <property type="evidence" value="ECO:0007669"/>
    <property type="project" value="TreeGrafter"/>
</dbReference>
<evidence type="ECO:0000256" key="3">
    <source>
        <dbReference type="ARBA" id="ARBA00022801"/>
    </source>
</evidence>
<dbReference type="PANTHER" id="PTHR11839">
    <property type="entry name" value="UDP/ADP-SUGAR PYROPHOSPHATASE"/>
    <property type="match status" value="1"/>
</dbReference>
<protein>
    <submittedName>
        <fullName evidence="7">ADP-ribose pyrophosphatase</fullName>
    </submittedName>
</protein>
<dbReference type="GO" id="GO:0016818">
    <property type="term" value="F:hydrolase activity, acting on acid anhydrides, in phosphorus-containing anhydrides"/>
    <property type="evidence" value="ECO:0007669"/>
    <property type="project" value="InterPro"/>
</dbReference>
<dbReference type="GeneID" id="87597147"/>
<proteinExistence type="predicted"/>
<evidence type="ECO:0000256" key="4">
    <source>
        <dbReference type="PIRSR" id="PIRSR604385-2"/>
    </source>
</evidence>
<accession>A0A0M0KKX9</accession>
<dbReference type="SUPFAM" id="SSF55811">
    <property type="entry name" value="Nudix"/>
    <property type="match status" value="1"/>
</dbReference>
<comment type="subunit">
    <text evidence="2">Homodimer.</text>
</comment>
<keyword evidence="4" id="KW-0460">Magnesium</keyword>
<feature type="binding site" evidence="4">
    <location>
        <position position="97"/>
    </location>
    <ligand>
        <name>Mg(2+)</name>
        <dbReference type="ChEBI" id="CHEBI:18420"/>
        <label>1</label>
    </ligand>
</feature>
<dbReference type="GO" id="GO:0019693">
    <property type="term" value="P:ribose phosphate metabolic process"/>
    <property type="evidence" value="ECO:0007669"/>
    <property type="project" value="TreeGrafter"/>
</dbReference>
<evidence type="ECO:0000313" key="7">
    <source>
        <dbReference type="EMBL" id="KOO39464.1"/>
    </source>
</evidence>
<dbReference type="GO" id="GO:0006753">
    <property type="term" value="P:nucleoside phosphate metabolic process"/>
    <property type="evidence" value="ECO:0007669"/>
    <property type="project" value="TreeGrafter"/>
</dbReference>
<organism evidence="7">
    <name type="scientific">Halalkalibacterium halodurans</name>
    <name type="common">Bacillus halodurans</name>
    <dbReference type="NCBI Taxonomy" id="86665"/>
    <lineage>
        <taxon>Bacteria</taxon>
        <taxon>Bacillati</taxon>
        <taxon>Bacillota</taxon>
        <taxon>Bacilli</taxon>
        <taxon>Bacillales</taxon>
        <taxon>Bacillaceae</taxon>
        <taxon>Halalkalibacterium (ex Joshi et al. 2022)</taxon>
    </lineage>
</organism>
<feature type="domain" description="Nudix hydrolase" evidence="6">
    <location>
        <begin position="41"/>
        <end position="170"/>
    </location>
</feature>
<feature type="binding site" evidence="4">
    <location>
        <position position="93"/>
    </location>
    <ligand>
        <name>Mg(2+)</name>
        <dbReference type="ChEBI" id="CHEBI:18420"/>
        <label>1</label>
    </ligand>
</feature>
<feature type="binding site" evidence="4">
    <location>
        <position position="77"/>
    </location>
    <ligand>
        <name>Mg(2+)</name>
        <dbReference type="ChEBI" id="CHEBI:18420"/>
        <label>1</label>
    </ligand>
</feature>
<dbReference type="InterPro" id="IPR015797">
    <property type="entry name" value="NUDIX_hydrolase-like_dom_sf"/>
</dbReference>
<dbReference type="PROSITE" id="PS51462">
    <property type="entry name" value="NUDIX"/>
    <property type="match status" value="1"/>
</dbReference>
<comment type="cofactor">
    <cofactor evidence="1 4">
        <name>Mg(2+)</name>
        <dbReference type="ChEBI" id="CHEBI:18420"/>
    </cofactor>
</comment>
<comment type="caution">
    <text evidence="7">The sequence shown here is derived from an EMBL/GenBank/DDBJ whole genome shotgun (WGS) entry which is preliminary data.</text>
</comment>
<evidence type="ECO:0000256" key="2">
    <source>
        <dbReference type="ARBA" id="ARBA00011738"/>
    </source>
</evidence>
<reference evidence="7" key="1">
    <citation type="submission" date="2015-08" db="EMBL/GenBank/DDBJ databases">
        <title>Complete DNA Sequence of Pseudomonas syringae pv. actinidiae, the Causal Agent of Kiwifruit Canker Disease.</title>
        <authorList>
            <person name="Rikkerink E.H.A."/>
            <person name="Fineran P.C."/>
        </authorList>
    </citation>
    <scope>NUCLEOTIDE SEQUENCE</scope>
    <source>
        <strain evidence="7">DSM 13666</strain>
    </source>
</reference>
<dbReference type="GO" id="GO:0046872">
    <property type="term" value="F:metal ion binding"/>
    <property type="evidence" value="ECO:0007669"/>
    <property type="project" value="UniProtKB-KW"/>
</dbReference>
<feature type="short sequence motif" description="Nudix box" evidence="5">
    <location>
        <begin position="78"/>
        <end position="100"/>
    </location>
</feature>
<dbReference type="NCBIfam" id="TIGR00052">
    <property type="entry name" value="nudix-type nucleoside diphosphatase, YffH/AdpP family"/>
    <property type="match status" value="1"/>
</dbReference>
<gene>
    <name evidence="7" type="ORF">AMD02_11845</name>
</gene>
<keyword evidence="3" id="KW-0378">Hydrolase</keyword>
<name>A0A0M0KKX9_ALKHA</name>
<evidence type="ECO:0000256" key="1">
    <source>
        <dbReference type="ARBA" id="ARBA00001946"/>
    </source>
</evidence>
<feature type="binding site" evidence="4">
    <location>
        <position position="141"/>
    </location>
    <ligand>
        <name>Mg(2+)</name>
        <dbReference type="ChEBI" id="CHEBI:18420"/>
        <label>1</label>
    </ligand>
</feature>
<dbReference type="PANTHER" id="PTHR11839:SF18">
    <property type="entry name" value="NUDIX HYDROLASE DOMAIN-CONTAINING PROTEIN"/>
    <property type="match status" value="1"/>
</dbReference>
<dbReference type="RefSeq" id="WP_010897689.1">
    <property type="nucleotide sequence ID" value="NZ_CP040441.1"/>
</dbReference>
<dbReference type="InterPro" id="IPR000086">
    <property type="entry name" value="NUDIX_hydrolase_dom"/>
</dbReference>
<dbReference type="InterPro" id="IPR004385">
    <property type="entry name" value="NDP_pyrophosphatase"/>
</dbReference>
<dbReference type="EMBL" id="LILD01000001">
    <property type="protein sequence ID" value="KOO39464.1"/>
    <property type="molecule type" value="Genomic_DNA"/>
</dbReference>
<dbReference type="InterPro" id="IPR020084">
    <property type="entry name" value="NUDIX_hydrolase_CS"/>
</dbReference>
<dbReference type="PATRIC" id="fig|136160.3.peg.2785"/>
<dbReference type="OMA" id="DYQVHPG"/>
<dbReference type="Pfam" id="PF00293">
    <property type="entry name" value="NUDIX"/>
    <property type="match status" value="1"/>
</dbReference>
<sequence length="183" mass="20799">MSQSFEEKTIKTTPIFSGRIIDLQVDEVELPNGKTSTRELVKHPGAVAVIPVTEDGKLVLVRQFRKALEKEILEIPAGKLEKGEDPLVCAERELEEETGYAAKQLTFLRSFYTSPGFADEIIYLYLAEQLIEGVAHTDEDEFVEVVEVTLDEALQYMENERIHDAKTVFAVQYLQLRKLLTHD</sequence>
<dbReference type="AlphaFoldDB" id="A0A0M0KKX9"/>
<dbReference type="CDD" id="cd03424">
    <property type="entry name" value="NUDIX_ADPRase_Nudt5_UGPPase_Nudt14"/>
    <property type="match status" value="1"/>
</dbReference>
<evidence type="ECO:0000256" key="5">
    <source>
        <dbReference type="PIRSR" id="PIRSR604385-3"/>
    </source>
</evidence>
<dbReference type="FunFam" id="3.90.79.10:FF:000024">
    <property type="entry name" value="ADP-ribose pyrophosphatase"/>
    <property type="match status" value="1"/>
</dbReference>
<dbReference type="Gene3D" id="3.90.79.10">
    <property type="entry name" value="Nucleoside Triphosphate Pyrophosphohydrolase"/>
    <property type="match status" value="1"/>
</dbReference>
<dbReference type="PROSITE" id="PS00893">
    <property type="entry name" value="NUDIX_BOX"/>
    <property type="match status" value="1"/>
</dbReference>
<evidence type="ECO:0000259" key="6">
    <source>
        <dbReference type="PROSITE" id="PS51462"/>
    </source>
</evidence>